<gene>
    <name evidence="2" type="ORF">VM1G_04119</name>
</gene>
<accession>A0A194VXF7</accession>
<evidence type="ECO:0000256" key="1">
    <source>
        <dbReference type="SAM" id="MobiDB-lite"/>
    </source>
</evidence>
<feature type="region of interest" description="Disordered" evidence="1">
    <location>
        <begin position="1"/>
        <end position="225"/>
    </location>
</feature>
<proteinExistence type="predicted"/>
<keyword evidence="3" id="KW-1185">Reference proteome</keyword>
<evidence type="ECO:0000313" key="3">
    <source>
        <dbReference type="Proteomes" id="UP000078559"/>
    </source>
</evidence>
<feature type="compositionally biased region" description="Low complexity" evidence="1">
    <location>
        <begin position="160"/>
        <end position="177"/>
    </location>
</feature>
<dbReference type="Proteomes" id="UP000078559">
    <property type="component" value="Chromosome 4"/>
</dbReference>
<reference evidence="2" key="1">
    <citation type="submission" date="2014-12" db="EMBL/GenBank/DDBJ databases">
        <title>Genome Sequence of Valsa Canker Pathogens Uncovers a Specific Adaption of Colonization on Woody Bark.</title>
        <authorList>
            <person name="Yin Z."/>
            <person name="Liu H."/>
            <person name="Gao X."/>
            <person name="Li Z."/>
            <person name="Song N."/>
            <person name="Ke X."/>
            <person name="Dai Q."/>
            <person name="Wu Y."/>
            <person name="Sun Y."/>
            <person name="Xu J.-R."/>
            <person name="Kang Z.K."/>
            <person name="Wang L."/>
            <person name="Huang L."/>
        </authorList>
    </citation>
    <scope>NUCLEOTIDE SEQUENCE [LARGE SCALE GENOMIC DNA]</scope>
    <source>
        <strain evidence="2">03-8</strain>
    </source>
</reference>
<protein>
    <submittedName>
        <fullName evidence="2">Uncharacterized protein</fullName>
    </submittedName>
</protein>
<dbReference type="EMBL" id="CM003101">
    <property type="protein sequence ID" value="KUI68899.1"/>
    <property type="molecule type" value="Genomic_DNA"/>
</dbReference>
<name>A0A194VXF7_CYTMA</name>
<dbReference type="OrthoDB" id="3539922at2759"/>
<organism evidence="2 3">
    <name type="scientific">Cytospora mali</name>
    <name type="common">Apple Valsa canker fungus</name>
    <name type="synonym">Valsa mali</name>
    <dbReference type="NCBI Taxonomy" id="578113"/>
    <lineage>
        <taxon>Eukaryota</taxon>
        <taxon>Fungi</taxon>
        <taxon>Dikarya</taxon>
        <taxon>Ascomycota</taxon>
        <taxon>Pezizomycotina</taxon>
        <taxon>Sordariomycetes</taxon>
        <taxon>Sordariomycetidae</taxon>
        <taxon>Diaporthales</taxon>
        <taxon>Cytosporaceae</taxon>
        <taxon>Cytospora</taxon>
    </lineage>
</organism>
<feature type="compositionally biased region" description="Polar residues" evidence="1">
    <location>
        <begin position="36"/>
        <end position="46"/>
    </location>
</feature>
<feature type="compositionally biased region" description="Low complexity" evidence="1">
    <location>
        <begin position="194"/>
        <end position="205"/>
    </location>
</feature>
<feature type="compositionally biased region" description="Acidic residues" evidence="1">
    <location>
        <begin position="56"/>
        <end position="65"/>
    </location>
</feature>
<sequence length="319" mass="35704">MPSDRRQKSSVNNPHGDDSSDDGYSRRKSRPRGYSSRLQRGTSENSLIKRDRKDEEKDDNQWDTDYDPKDKYYLSAEDDPFELSFSRREVPSRNERSSRGRESSGKHHSPRHGSPSRNGHKSSHSHGHTHRQAHPHSHLRDKKDDPIDRHKSTSRAKPDSALARPRPRPSRASSSRLNTIRRPRATRAGSSHITPRTRARPVPARGLSHHGRQTKPKSGHAGSKPWDRLQDINWEDAAKVALQAGTVAACKVGSEPIPWTAKGTKIASAALGAAVVDHVLQPKKRNGVKYAALRYLTEFAVGSMVVGPALGKVEQRRKR</sequence>
<feature type="compositionally biased region" description="Basic and acidic residues" evidence="1">
    <location>
        <begin position="85"/>
        <end position="105"/>
    </location>
</feature>
<evidence type="ECO:0000313" key="2">
    <source>
        <dbReference type="EMBL" id="KUI68899.1"/>
    </source>
</evidence>
<feature type="compositionally biased region" description="Basic residues" evidence="1">
    <location>
        <begin position="207"/>
        <end position="218"/>
    </location>
</feature>
<dbReference type="AlphaFoldDB" id="A0A194VXF7"/>
<feature type="compositionally biased region" description="Basic residues" evidence="1">
    <location>
        <begin position="118"/>
        <end position="140"/>
    </location>
</feature>
<feature type="compositionally biased region" description="Basic and acidic residues" evidence="1">
    <location>
        <begin position="141"/>
        <end position="151"/>
    </location>
</feature>